<evidence type="ECO:0000313" key="2">
    <source>
        <dbReference type="Proteomes" id="UP000664771"/>
    </source>
</evidence>
<reference evidence="1 2" key="1">
    <citation type="submission" date="2021-03" db="EMBL/GenBank/DDBJ databases">
        <title>The complete genome sequence of Acetobacter sacchari TBRC 11175.</title>
        <authorList>
            <person name="Charoenyingcharoen P."/>
            <person name="Yukphan P."/>
        </authorList>
    </citation>
    <scope>NUCLEOTIDE SEQUENCE [LARGE SCALE GENOMIC DNA]</scope>
    <source>
        <strain evidence="1 2">TBRC 11175</strain>
    </source>
</reference>
<dbReference type="RefSeq" id="WP_207881124.1">
    <property type="nucleotide sequence ID" value="NZ_JAFVMF010000007.1"/>
</dbReference>
<dbReference type="Proteomes" id="UP000664771">
    <property type="component" value="Unassembled WGS sequence"/>
</dbReference>
<name>A0ABS3LV68_9PROT</name>
<gene>
    <name evidence="1" type="ORF">J2D73_08330</name>
</gene>
<dbReference type="EMBL" id="JAFVMF010000007">
    <property type="protein sequence ID" value="MBO1359799.1"/>
    <property type="molecule type" value="Genomic_DNA"/>
</dbReference>
<proteinExistence type="predicted"/>
<keyword evidence="2" id="KW-1185">Reference proteome</keyword>
<comment type="caution">
    <text evidence="1">The sequence shown here is derived from an EMBL/GenBank/DDBJ whole genome shotgun (WGS) entry which is preliminary data.</text>
</comment>
<sequence length="46" mass="5078">MQSDQALSDWTGSIRVAKNPVAAAWHTAPRGIAVAENVLRLLFWTQ</sequence>
<accession>A0ABS3LV68</accession>
<evidence type="ECO:0000313" key="1">
    <source>
        <dbReference type="EMBL" id="MBO1359799.1"/>
    </source>
</evidence>
<organism evidence="1 2">
    <name type="scientific">Acetobacter sacchari</name>
    <dbReference type="NCBI Taxonomy" id="2661687"/>
    <lineage>
        <taxon>Bacteria</taxon>
        <taxon>Pseudomonadati</taxon>
        <taxon>Pseudomonadota</taxon>
        <taxon>Alphaproteobacteria</taxon>
        <taxon>Acetobacterales</taxon>
        <taxon>Acetobacteraceae</taxon>
        <taxon>Acetobacter</taxon>
    </lineage>
</organism>
<protein>
    <submittedName>
        <fullName evidence="1">Uncharacterized protein</fullName>
    </submittedName>
</protein>